<evidence type="ECO:0000259" key="1">
    <source>
        <dbReference type="Pfam" id="PF00814"/>
    </source>
</evidence>
<keyword evidence="3" id="KW-1185">Reference proteome</keyword>
<dbReference type="InterPro" id="IPR000905">
    <property type="entry name" value="Gcp-like_dom"/>
</dbReference>
<dbReference type="GO" id="GO:0002949">
    <property type="term" value="P:tRNA threonylcarbamoyladenosine modification"/>
    <property type="evidence" value="ECO:0007669"/>
    <property type="project" value="InterPro"/>
</dbReference>
<dbReference type="CDD" id="cd24032">
    <property type="entry name" value="ASKHA_NBD_TsaB"/>
    <property type="match status" value="1"/>
</dbReference>
<dbReference type="EMBL" id="SNYJ01000022">
    <property type="protein sequence ID" value="TDQ35218.1"/>
    <property type="molecule type" value="Genomic_DNA"/>
</dbReference>
<sequence>MKVLAIDASNAALSLGLAEDKRFVAETTSVGLRNHAVRLLPAIEHMLESVGWVPKDIGTVTIAKGPGSYTGVRMGVTVAKTFAWSVGARLVSISSLQALSFNGPKSAMVCPIFDARREHVYSGLYLDGINQLEDRYVHLQGWIDVLKDTTDKPIHFIGELTEPIRDVLQKAFQEQAVFASLQASVPRASELAIRAEDWTSESNVHTVVPDYLKLSEAEANWQRRTT</sequence>
<comment type="caution">
    <text evidence="2">The sequence shown here is derived from an EMBL/GenBank/DDBJ whole genome shotgun (WGS) entry which is preliminary data.</text>
</comment>
<dbReference type="SUPFAM" id="SSF53067">
    <property type="entry name" value="Actin-like ATPase domain"/>
    <property type="match status" value="2"/>
</dbReference>
<evidence type="ECO:0000313" key="3">
    <source>
        <dbReference type="Proteomes" id="UP000295632"/>
    </source>
</evidence>
<dbReference type="OrthoDB" id="9784166at2"/>
<dbReference type="AlphaFoldDB" id="A0A4V3D4E1"/>
<dbReference type="Gene3D" id="3.30.420.40">
    <property type="match status" value="2"/>
</dbReference>
<dbReference type="Pfam" id="PF00814">
    <property type="entry name" value="TsaD"/>
    <property type="match status" value="1"/>
</dbReference>
<dbReference type="InterPro" id="IPR043129">
    <property type="entry name" value="ATPase_NBD"/>
</dbReference>
<evidence type="ECO:0000313" key="2">
    <source>
        <dbReference type="EMBL" id="TDQ35218.1"/>
    </source>
</evidence>
<feature type="domain" description="Gcp-like" evidence="1">
    <location>
        <begin position="33"/>
        <end position="221"/>
    </location>
</feature>
<dbReference type="RefSeq" id="WP_133581935.1">
    <property type="nucleotide sequence ID" value="NZ_SNYJ01000022.1"/>
</dbReference>
<dbReference type="Proteomes" id="UP000295632">
    <property type="component" value="Unassembled WGS sequence"/>
</dbReference>
<name>A0A4V3D4E1_9BACI</name>
<accession>A0A4V3D4E1</accession>
<protein>
    <submittedName>
        <fullName evidence="2">tRNA threonylcarbamoyladenosine biosynthesis protein TsaB</fullName>
    </submittedName>
</protein>
<organism evidence="2 3">
    <name type="scientific">Aureibacillus halotolerans</name>
    <dbReference type="NCBI Taxonomy" id="1508390"/>
    <lineage>
        <taxon>Bacteria</taxon>
        <taxon>Bacillati</taxon>
        <taxon>Bacillota</taxon>
        <taxon>Bacilli</taxon>
        <taxon>Bacillales</taxon>
        <taxon>Bacillaceae</taxon>
        <taxon>Aureibacillus</taxon>
    </lineage>
</organism>
<dbReference type="InterPro" id="IPR022496">
    <property type="entry name" value="T6A_TsaB"/>
</dbReference>
<proteinExistence type="predicted"/>
<gene>
    <name evidence="2" type="ORF">EV213_1225</name>
</gene>
<dbReference type="NCBIfam" id="TIGR03725">
    <property type="entry name" value="T6A_YeaZ"/>
    <property type="match status" value="1"/>
</dbReference>
<reference evidence="2 3" key="1">
    <citation type="submission" date="2019-03" db="EMBL/GenBank/DDBJ databases">
        <title>Genomic Encyclopedia of Type Strains, Phase IV (KMG-IV): sequencing the most valuable type-strain genomes for metagenomic binning, comparative biology and taxonomic classification.</title>
        <authorList>
            <person name="Goeker M."/>
        </authorList>
    </citation>
    <scope>NUCLEOTIDE SEQUENCE [LARGE SCALE GENOMIC DNA]</scope>
    <source>
        <strain evidence="2 3">DSM 28697</strain>
    </source>
</reference>